<feature type="region of interest" description="Disordered" evidence="1">
    <location>
        <begin position="32"/>
        <end position="58"/>
    </location>
</feature>
<dbReference type="Pfam" id="PF06776">
    <property type="entry name" value="IalB"/>
    <property type="match status" value="1"/>
</dbReference>
<feature type="compositionally biased region" description="Low complexity" evidence="1">
    <location>
        <begin position="32"/>
        <end position="57"/>
    </location>
</feature>
<evidence type="ECO:0000313" key="4">
    <source>
        <dbReference type="Proteomes" id="UP000598196"/>
    </source>
</evidence>
<proteinExistence type="predicted"/>
<keyword evidence="2" id="KW-0732">Signal</keyword>
<sequence>MPMIDATKALVLTLSLGLSGAAFAQDAAAPATPAPATTEAPAAPAAAPAAPAAEAQTGPGSIYVKETSGAWEVRCMRVPEGNQEPCQIYQLLKDAQGGPVAEIAVFPMPEAEEAVAGATVSVPLETLLTARLTIQIDENKPLAYSYDFCDQIACVARVGFSDADLAAMKNGKEAKITIVPARAPNQKVVLTASLDGITKGYDSLPLPVPPKPQN</sequence>
<protein>
    <recommendedName>
        <fullName evidence="5">Invasion protein IalB, involved in pathogenesis</fullName>
    </recommendedName>
</protein>
<dbReference type="Proteomes" id="UP000598196">
    <property type="component" value="Unassembled WGS sequence"/>
</dbReference>
<dbReference type="Gene3D" id="2.60.40.1880">
    <property type="entry name" value="Invasion associated locus B (IalB) protein"/>
    <property type="match status" value="1"/>
</dbReference>
<organism evidence="3 4">
    <name type="scientific">Gemmobacter aquaticus</name>
    <dbReference type="NCBI Taxonomy" id="490185"/>
    <lineage>
        <taxon>Bacteria</taxon>
        <taxon>Pseudomonadati</taxon>
        <taxon>Pseudomonadota</taxon>
        <taxon>Alphaproteobacteria</taxon>
        <taxon>Rhodobacterales</taxon>
        <taxon>Paracoccaceae</taxon>
        <taxon>Gemmobacter</taxon>
    </lineage>
</organism>
<evidence type="ECO:0000256" key="2">
    <source>
        <dbReference type="SAM" id="SignalP"/>
    </source>
</evidence>
<accession>A0A917YIE7</accession>
<dbReference type="AlphaFoldDB" id="A0A917YIE7"/>
<dbReference type="OrthoDB" id="9797912at2"/>
<comment type="caution">
    <text evidence="3">The sequence shown here is derived from an EMBL/GenBank/DDBJ whole genome shotgun (WGS) entry which is preliminary data.</text>
</comment>
<dbReference type="InterPro" id="IPR038696">
    <property type="entry name" value="IalB_sf"/>
</dbReference>
<feature type="chain" id="PRO_5036719812" description="Invasion protein IalB, involved in pathogenesis" evidence="2">
    <location>
        <begin position="25"/>
        <end position="214"/>
    </location>
</feature>
<feature type="signal peptide" evidence="2">
    <location>
        <begin position="1"/>
        <end position="24"/>
    </location>
</feature>
<dbReference type="RefSeq" id="WP_146285800.1">
    <property type="nucleotide sequence ID" value="NZ_BMLP01000001.1"/>
</dbReference>
<dbReference type="InterPro" id="IPR010642">
    <property type="entry name" value="Invasion_prot_B"/>
</dbReference>
<dbReference type="EMBL" id="BMLP01000001">
    <property type="protein sequence ID" value="GGO24979.1"/>
    <property type="molecule type" value="Genomic_DNA"/>
</dbReference>
<evidence type="ECO:0008006" key="5">
    <source>
        <dbReference type="Google" id="ProtNLM"/>
    </source>
</evidence>
<reference evidence="3 4" key="1">
    <citation type="journal article" date="2014" name="Int. J. Syst. Evol. Microbiol.">
        <title>Complete genome sequence of Corynebacterium casei LMG S-19264T (=DSM 44701T), isolated from a smear-ripened cheese.</title>
        <authorList>
            <consortium name="US DOE Joint Genome Institute (JGI-PGF)"/>
            <person name="Walter F."/>
            <person name="Albersmeier A."/>
            <person name="Kalinowski J."/>
            <person name="Ruckert C."/>
        </authorList>
    </citation>
    <scope>NUCLEOTIDE SEQUENCE [LARGE SCALE GENOMIC DNA]</scope>
    <source>
        <strain evidence="3 4">CGMCC 1.7029</strain>
    </source>
</reference>
<keyword evidence="4" id="KW-1185">Reference proteome</keyword>
<evidence type="ECO:0000256" key="1">
    <source>
        <dbReference type="SAM" id="MobiDB-lite"/>
    </source>
</evidence>
<evidence type="ECO:0000313" key="3">
    <source>
        <dbReference type="EMBL" id="GGO24979.1"/>
    </source>
</evidence>
<gene>
    <name evidence="3" type="ORF">GCM10010991_04100</name>
</gene>
<name>A0A917YIE7_9RHOB</name>